<evidence type="ECO:0000256" key="3">
    <source>
        <dbReference type="ARBA" id="ARBA00022837"/>
    </source>
</evidence>
<feature type="domain" description="EF-hand" evidence="5">
    <location>
        <begin position="212"/>
        <end position="247"/>
    </location>
</feature>
<dbReference type="PANTHER" id="PTHR10827">
    <property type="entry name" value="RETICULOCALBIN"/>
    <property type="match status" value="1"/>
</dbReference>
<dbReference type="Pfam" id="PF13499">
    <property type="entry name" value="EF-hand_7"/>
    <property type="match status" value="2"/>
</dbReference>
<dbReference type="InterPro" id="IPR011992">
    <property type="entry name" value="EF-hand-dom_pair"/>
</dbReference>
<keyword evidence="2" id="KW-0677">Repeat</keyword>
<feature type="coiled-coil region" evidence="4">
    <location>
        <begin position="408"/>
        <end position="435"/>
    </location>
</feature>
<dbReference type="PROSITE" id="PS00018">
    <property type="entry name" value="EF_HAND_1"/>
    <property type="match status" value="3"/>
</dbReference>
<dbReference type="Gene3D" id="1.10.238.10">
    <property type="entry name" value="EF-hand"/>
    <property type="match status" value="2"/>
</dbReference>
<dbReference type="CDD" id="cd00051">
    <property type="entry name" value="EFh"/>
    <property type="match status" value="2"/>
</dbReference>
<dbReference type="SMART" id="SM00054">
    <property type="entry name" value="EFh"/>
    <property type="match status" value="4"/>
</dbReference>
<reference evidence="6 7" key="1">
    <citation type="journal article" date="2023" name="Commun. Biol.">
        <title>Genome analysis of Parmales, the sister group of diatoms, reveals the evolutionary specialization of diatoms from phago-mixotrophs to photoautotrophs.</title>
        <authorList>
            <person name="Ban H."/>
            <person name="Sato S."/>
            <person name="Yoshikawa S."/>
            <person name="Yamada K."/>
            <person name="Nakamura Y."/>
            <person name="Ichinomiya M."/>
            <person name="Sato N."/>
            <person name="Blanc-Mathieu R."/>
            <person name="Endo H."/>
            <person name="Kuwata A."/>
            <person name="Ogata H."/>
        </authorList>
    </citation>
    <scope>NUCLEOTIDE SEQUENCE [LARGE SCALE GENOMIC DNA]</scope>
</reference>
<dbReference type="Proteomes" id="UP001165060">
    <property type="component" value="Unassembled WGS sequence"/>
</dbReference>
<accession>A0ABQ6MEK5</accession>
<evidence type="ECO:0000256" key="4">
    <source>
        <dbReference type="SAM" id="Coils"/>
    </source>
</evidence>
<evidence type="ECO:0000256" key="2">
    <source>
        <dbReference type="ARBA" id="ARBA00022737"/>
    </source>
</evidence>
<dbReference type="EMBL" id="BRYB01002733">
    <property type="protein sequence ID" value="GMI24646.1"/>
    <property type="molecule type" value="Genomic_DNA"/>
</dbReference>
<evidence type="ECO:0000313" key="7">
    <source>
        <dbReference type="Proteomes" id="UP001165060"/>
    </source>
</evidence>
<dbReference type="SUPFAM" id="SSF47473">
    <property type="entry name" value="EF-hand"/>
    <property type="match status" value="1"/>
</dbReference>
<evidence type="ECO:0000259" key="5">
    <source>
        <dbReference type="PROSITE" id="PS50222"/>
    </source>
</evidence>
<keyword evidence="1" id="KW-0479">Metal-binding</keyword>
<sequence length="441" mass="48618">MGGAVSVDVPLSSAQKEALANKYKVMEEEGMTPRTIGSKWTDAKPAVILFNQIDCDHTGGISRKELTRMLHSLPRSKPKEGVKFVPFEEMLTTLDTDGDGTISLEEWVDNYSKLEGLKAAVDQALDPETGKIVGYQSLEERLAVLQEKKRKEGVSEEDMAKYDKQIASITAQIGSAGVIVFRQIDLDHSGKIDRKELLRVLKQLPKPENATGPKMSIEDIIAALDVDGDGIIDEAEWIANLENLPDLKASVEQAVDKKTGKIKGYRSLEQQLSKLHSQIKDLDKRMAAGEAGLEEELKKREAQAKKLEEKGIVPSGEEWHVEKETMEETPEHHLAELHHNIPVLEKLAEKGVEGAKEEFEKELHEAEELENKGVVAEGEGWSTEKIEDVNPTPEHKLKELEENIPILAAGAEAGVEGAKEELEKEVKEAAALIDAGVVPEA</sequence>
<keyword evidence="3" id="KW-0106">Calcium</keyword>
<gene>
    <name evidence="6" type="ORF">TeGR_g5360</name>
</gene>
<keyword evidence="7" id="KW-1185">Reference proteome</keyword>
<feature type="coiled-coil region" evidence="4">
    <location>
        <begin position="265"/>
        <end position="310"/>
    </location>
</feature>
<evidence type="ECO:0000313" key="6">
    <source>
        <dbReference type="EMBL" id="GMI24646.1"/>
    </source>
</evidence>
<name>A0ABQ6MEK5_9STRA</name>
<proteinExistence type="predicted"/>
<feature type="domain" description="EF-hand" evidence="5">
    <location>
        <begin position="41"/>
        <end position="76"/>
    </location>
</feature>
<feature type="domain" description="EF-hand" evidence="5">
    <location>
        <begin position="87"/>
        <end position="117"/>
    </location>
</feature>
<organism evidence="6 7">
    <name type="scientific">Tetraparma gracilis</name>
    <dbReference type="NCBI Taxonomy" id="2962635"/>
    <lineage>
        <taxon>Eukaryota</taxon>
        <taxon>Sar</taxon>
        <taxon>Stramenopiles</taxon>
        <taxon>Ochrophyta</taxon>
        <taxon>Bolidophyceae</taxon>
        <taxon>Parmales</taxon>
        <taxon>Triparmaceae</taxon>
        <taxon>Tetraparma</taxon>
    </lineage>
</organism>
<dbReference type="InterPro" id="IPR018247">
    <property type="entry name" value="EF_Hand_1_Ca_BS"/>
</dbReference>
<dbReference type="PROSITE" id="PS50222">
    <property type="entry name" value="EF_HAND_2"/>
    <property type="match status" value="4"/>
</dbReference>
<dbReference type="PANTHER" id="PTHR10827:SF98">
    <property type="entry name" value="45 KDA CALCIUM-BINDING PROTEIN"/>
    <property type="match status" value="1"/>
</dbReference>
<dbReference type="InterPro" id="IPR002048">
    <property type="entry name" value="EF_hand_dom"/>
</dbReference>
<feature type="domain" description="EF-hand" evidence="5">
    <location>
        <begin position="180"/>
        <end position="207"/>
    </location>
</feature>
<evidence type="ECO:0000256" key="1">
    <source>
        <dbReference type="ARBA" id="ARBA00022723"/>
    </source>
</evidence>
<comment type="caution">
    <text evidence="6">The sequence shown here is derived from an EMBL/GenBank/DDBJ whole genome shotgun (WGS) entry which is preliminary data.</text>
</comment>
<keyword evidence="4" id="KW-0175">Coiled coil</keyword>
<protein>
    <recommendedName>
        <fullName evidence="5">EF-hand domain-containing protein</fullName>
    </recommendedName>
</protein>